<evidence type="ECO:0000256" key="4">
    <source>
        <dbReference type="ARBA" id="ARBA00023082"/>
    </source>
</evidence>
<evidence type="ECO:0000256" key="5">
    <source>
        <dbReference type="ARBA" id="ARBA00023163"/>
    </source>
</evidence>
<dbReference type="Proteomes" id="UP001500630">
    <property type="component" value="Unassembled WGS sequence"/>
</dbReference>
<dbReference type="InterPro" id="IPR013324">
    <property type="entry name" value="RNA_pol_sigma_r3/r4-like"/>
</dbReference>
<dbReference type="NCBIfam" id="TIGR02937">
    <property type="entry name" value="sigma70-ECF"/>
    <property type="match status" value="1"/>
</dbReference>
<comment type="similarity">
    <text evidence="1">Belongs to the sigma-70 factor family. ECF subfamily.</text>
</comment>
<dbReference type="InterPro" id="IPR032710">
    <property type="entry name" value="NTF2-like_dom_sf"/>
</dbReference>
<organism evidence="9 10">
    <name type="scientific">Nonomuraea rosea</name>
    <dbReference type="NCBI Taxonomy" id="638574"/>
    <lineage>
        <taxon>Bacteria</taxon>
        <taxon>Bacillati</taxon>
        <taxon>Actinomycetota</taxon>
        <taxon>Actinomycetes</taxon>
        <taxon>Streptosporangiales</taxon>
        <taxon>Streptosporangiaceae</taxon>
        <taxon>Nonomuraea</taxon>
    </lineage>
</organism>
<dbReference type="Gene3D" id="3.10.450.50">
    <property type="match status" value="1"/>
</dbReference>
<dbReference type="Pfam" id="PF04542">
    <property type="entry name" value="Sigma70_r2"/>
    <property type="match status" value="1"/>
</dbReference>
<dbReference type="PANTHER" id="PTHR30173:SF43">
    <property type="entry name" value="ECF RNA POLYMERASE SIGMA FACTOR SIGI-RELATED"/>
    <property type="match status" value="1"/>
</dbReference>
<dbReference type="InterPro" id="IPR013325">
    <property type="entry name" value="RNA_pol_sigma_r2"/>
</dbReference>
<sequence>MSERDDLAERFEEQRGQLRALAYRMLGSPGEAEDAVQDAWLRLSRIDSQQVDNLAGWLRTVVTRICLDLLRSRRSRQEDPTEQQKLDEISATARGTQPEEEAELADSVSNALLVVLNTLNPAERIAFVLHDMFAVPFDQIAPIVERTPVTTKKLASRARQKVQGTPLVPAPALAQHRRIVSAFLSAARAGDLTGILAVLAPDVVRRADPAALSPGAAVEVRGARAVAEGTLVLARRSQLAELALVNGAVGVVVAPGGRLVLAVTFVIENNEIMEYDVIADPTRLGQLDLAVLSLDDGQ</sequence>
<reference evidence="10" key="1">
    <citation type="journal article" date="2019" name="Int. J. Syst. Evol. Microbiol.">
        <title>The Global Catalogue of Microorganisms (GCM) 10K type strain sequencing project: providing services to taxonomists for standard genome sequencing and annotation.</title>
        <authorList>
            <consortium name="The Broad Institute Genomics Platform"/>
            <consortium name="The Broad Institute Genome Sequencing Center for Infectious Disease"/>
            <person name="Wu L."/>
            <person name="Ma J."/>
        </authorList>
    </citation>
    <scope>NUCLEOTIDE SEQUENCE [LARGE SCALE GENOMIC DNA]</scope>
    <source>
        <strain evidence="10">JCM 17326</strain>
    </source>
</reference>
<dbReference type="InterPro" id="IPR052704">
    <property type="entry name" value="ECF_Sigma-70_Domain"/>
</dbReference>
<evidence type="ECO:0000256" key="3">
    <source>
        <dbReference type="ARBA" id="ARBA00023015"/>
    </source>
</evidence>
<comment type="subunit">
    <text evidence="2">Interacts transiently with the RNA polymerase catalytic core formed by RpoA, RpoB, RpoC and RpoZ (2 alpha, 1 beta, 1 beta' and 1 omega subunit) to form the RNA polymerase holoenzyme that can initiate transcription.</text>
</comment>
<dbReference type="InterPro" id="IPR036388">
    <property type="entry name" value="WH-like_DNA-bd_sf"/>
</dbReference>
<comment type="caution">
    <text evidence="9">The sequence shown here is derived from an EMBL/GenBank/DDBJ whole genome shotgun (WGS) entry which is preliminary data.</text>
</comment>
<protein>
    <submittedName>
        <fullName evidence="9">Sigma-70 family RNA polymerase sigma factor</fullName>
    </submittedName>
</protein>
<keyword evidence="5" id="KW-0804">Transcription</keyword>
<evidence type="ECO:0000256" key="6">
    <source>
        <dbReference type="SAM" id="MobiDB-lite"/>
    </source>
</evidence>
<evidence type="ECO:0000256" key="2">
    <source>
        <dbReference type="ARBA" id="ARBA00011344"/>
    </source>
</evidence>
<dbReference type="SUPFAM" id="SSF88946">
    <property type="entry name" value="Sigma2 domain of RNA polymerase sigma factors"/>
    <property type="match status" value="1"/>
</dbReference>
<dbReference type="Gene3D" id="1.10.1740.10">
    <property type="match status" value="1"/>
</dbReference>
<keyword evidence="10" id="KW-1185">Reference proteome</keyword>
<accession>A0ABP6YN73</accession>
<evidence type="ECO:0000259" key="7">
    <source>
        <dbReference type="Pfam" id="PF04542"/>
    </source>
</evidence>
<dbReference type="PANTHER" id="PTHR30173">
    <property type="entry name" value="SIGMA 19 FACTOR"/>
    <property type="match status" value="1"/>
</dbReference>
<name>A0ABP6YN73_9ACTN</name>
<dbReference type="Pfam" id="PF08281">
    <property type="entry name" value="Sigma70_r4_2"/>
    <property type="match status" value="1"/>
</dbReference>
<dbReference type="InterPro" id="IPR007627">
    <property type="entry name" value="RNA_pol_sigma70_r2"/>
</dbReference>
<keyword evidence="3" id="KW-0805">Transcription regulation</keyword>
<gene>
    <name evidence="9" type="ORF">GCM10022419_081130</name>
</gene>
<dbReference type="SUPFAM" id="SSF54427">
    <property type="entry name" value="NTF2-like"/>
    <property type="match status" value="1"/>
</dbReference>
<dbReference type="EMBL" id="BAABDQ010000023">
    <property type="protein sequence ID" value="GAA3586690.1"/>
    <property type="molecule type" value="Genomic_DNA"/>
</dbReference>
<evidence type="ECO:0000313" key="9">
    <source>
        <dbReference type="EMBL" id="GAA3586690.1"/>
    </source>
</evidence>
<feature type="compositionally biased region" description="Basic and acidic residues" evidence="6">
    <location>
        <begin position="75"/>
        <end position="88"/>
    </location>
</feature>
<dbReference type="RefSeq" id="WP_345570416.1">
    <property type="nucleotide sequence ID" value="NZ_BAABDQ010000023.1"/>
</dbReference>
<dbReference type="SUPFAM" id="SSF88659">
    <property type="entry name" value="Sigma3 and sigma4 domains of RNA polymerase sigma factors"/>
    <property type="match status" value="1"/>
</dbReference>
<feature type="domain" description="RNA polymerase sigma-70 region 2" evidence="7">
    <location>
        <begin position="12"/>
        <end position="75"/>
    </location>
</feature>
<feature type="region of interest" description="Disordered" evidence="6">
    <location>
        <begin position="74"/>
        <end position="97"/>
    </location>
</feature>
<proteinExistence type="inferred from homology"/>
<keyword evidence="4" id="KW-0731">Sigma factor</keyword>
<evidence type="ECO:0000313" key="10">
    <source>
        <dbReference type="Proteomes" id="UP001500630"/>
    </source>
</evidence>
<dbReference type="InterPro" id="IPR014284">
    <property type="entry name" value="RNA_pol_sigma-70_dom"/>
</dbReference>
<evidence type="ECO:0000259" key="8">
    <source>
        <dbReference type="Pfam" id="PF08281"/>
    </source>
</evidence>
<dbReference type="Gene3D" id="1.10.10.10">
    <property type="entry name" value="Winged helix-like DNA-binding domain superfamily/Winged helix DNA-binding domain"/>
    <property type="match status" value="1"/>
</dbReference>
<evidence type="ECO:0000256" key="1">
    <source>
        <dbReference type="ARBA" id="ARBA00010641"/>
    </source>
</evidence>
<dbReference type="InterPro" id="IPR013249">
    <property type="entry name" value="RNA_pol_sigma70_r4_t2"/>
</dbReference>
<feature type="domain" description="RNA polymerase sigma factor 70 region 4 type 2" evidence="8">
    <location>
        <begin position="110"/>
        <end position="161"/>
    </location>
</feature>